<dbReference type="OMA" id="QMMENIN"/>
<dbReference type="PANTHER" id="PTHR11915">
    <property type="entry name" value="SPECTRIN/FILAMIN RELATED CYTOSKELETAL PROTEIN"/>
    <property type="match status" value="1"/>
</dbReference>
<organism evidence="6 7">
    <name type="scientific">Anaeramoeba ignava</name>
    <name type="common">Anaerobic marine amoeba</name>
    <dbReference type="NCBI Taxonomy" id="1746090"/>
    <lineage>
        <taxon>Eukaryota</taxon>
        <taxon>Metamonada</taxon>
        <taxon>Anaeramoebidae</taxon>
        <taxon>Anaeramoeba</taxon>
    </lineage>
</organism>
<evidence type="ECO:0000256" key="1">
    <source>
        <dbReference type="ARBA" id="ARBA00004177"/>
    </source>
</evidence>
<reference evidence="6" key="1">
    <citation type="submission" date="2022-10" db="EMBL/GenBank/DDBJ databases">
        <title>Novel sulphate-reducing endosymbionts in the free-living metamonad Anaeramoeba.</title>
        <authorList>
            <person name="Jerlstrom-Hultqvist J."/>
            <person name="Cepicka I."/>
            <person name="Gallot-Lavallee L."/>
            <person name="Salas-Leiva D."/>
            <person name="Curtis B.A."/>
            <person name="Zahonova K."/>
            <person name="Pipaliya S."/>
            <person name="Dacks J."/>
            <person name="Roger A.J."/>
        </authorList>
    </citation>
    <scope>NUCLEOTIDE SEQUENCE</scope>
    <source>
        <strain evidence="6">BMAN</strain>
    </source>
</reference>
<sequence length="634" mass="74896">MIKKTILDEISTDSFKTQKQVCLRWVNKYLKKTGESITDLEELEDGLKFIKLVEDITCEPIQKYNKNPQTRNQKIDNLKIAIEKIEKIKKIKFINVGAEDIVDKNIQITTEIILSIIFQFSIEEIIEEDFTPKQDILLLWCGKQTQGYANVDVHDFTTSWKDGLAFAAIIHRYSPSSIDFDSLDPKNIKENLEIAFQAAKKIGIEQLLESDDLMIKNPDPKSIMIYLTEIFHHFNVEAKQEKAKKKIPYFIQFIKTTSKLKIKYEQLAQNILNWIANKTQELKSKGFGNSKEEALKSFLEFVRYKKEEKQNILNEMKTLQILYRLIERRLKCNKQPKFIPKGKSVQKVKEKWNILLFEENHREGLFYSKMQLFPKEIHIDSKQQEYLETKRMDFMRKADAFNQYLQKTKKLLSEISGEFEEKLDEIKAINSSLNENKKQINDLIYLEVYLRNQNIVNNPYNSFIAQELNQVYEQLLNYSSKQKEILTNAILESKIRNFDERKIKGRRDLYDYYSGSKGVLDKFSFAKCLKSLDGGSMLNIMKSFIDRLDQSYSGVFEFENFAQLVDSFSFQTESKYQILRLFWFLSQNKLKGLITDNEINLFFSKKDADFLRNHLPKEENDYNYIKWIQSLFSN</sequence>
<dbReference type="InterPro" id="IPR036872">
    <property type="entry name" value="CH_dom_sf"/>
</dbReference>
<dbReference type="Pfam" id="PF00307">
    <property type="entry name" value="CH"/>
    <property type="match status" value="2"/>
</dbReference>
<dbReference type="SUPFAM" id="SSF47576">
    <property type="entry name" value="Calponin-homology domain, CH-domain"/>
    <property type="match status" value="1"/>
</dbReference>
<dbReference type="Gene3D" id="1.20.58.60">
    <property type="match status" value="2"/>
</dbReference>
<dbReference type="Gene3D" id="1.10.418.10">
    <property type="entry name" value="Calponin-like domain"/>
    <property type="match status" value="2"/>
</dbReference>
<dbReference type="FunFam" id="1.10.418.10:FF:000023">
    <property type="entry name" value="EH domain-binding protein 1 isoform X1"/>
    <property type="match status" value="1"/>
</dbReference>
<protein>
    <submittedName>
        <fullName evidence="6">Spectrin beta chain</fullName>
    </submittedName>
</protein>
<evidence type="ECO:0000256" key="4">
    <source>
        <dbReference type="ARBA" id="ARBA00023054"/>
    </source>
</evidence>
<comment type="caution">
    <text evidence="6">The sequence shown here is derived from an EMBL/GenBank/DDBJ whole genome shotgun (WGS) entry which is preliminary data.</text>
</comment>
<dbReference type="OrthoDB" id="10017054at2759"/>
<dbReference type="GO" id="GO:0005768">
    <property type="term" value="C:endosome"/>
    <property type="evidence" value="ECO:0007669"/>
    <property type="project" value="UniProtKB-SubCell"/>
</dbReference>
<evidence type="ECO:0000256" key="3">
    <source>
        <dbReference type="ARBA" id="ARBA00022753"/>
    </source>
</evidence>
<dbReference type="SUPFAM" id="SSF47473">
    <property type="entry name" value="EF-hand"/>
    <property type="match status" value="1"/>
</dbReference>
<gene>
    <name evidence="6" type="ORF">M0811_09052</name>
</gene>
<evidence type="ECO:0000259" key="5">
    <source>
        <dbReference type="PROSITE" id="PS50021"/>
    </source>
</evidence>
<keyword evidence="3" id="KW-0967">Endosome</keyword>
<evidence type="ECO:0000256" key="2">
    <source>
        <dbReference type="ARBA" id="ARBA00022553"/>
    </source>
</evidence>
<name>A0A9Q0LHQ9_ANAIG</name>
<feature type="domain" description="Calponin-homology (CH)" evidence="5">
    <location>
        <begin position="16"/>
        <end position="121"/>
    </location>
</feature>
<keyword evidence="2" id="KW-0597">Phosphoprotein</keyword>
<dbReference type="Proteomes" id="UP001149090">
    <property type="component" value="Unassembled WGS sequence"/>
</dbReference>
<dbReference type="EMBL" id="JAPDFW010000077">
    <property type="protein sequence ID" value="KAJ5073097.1"/>
    <property type="molecule type" value="Genomic_DNA"/>
</dbReference>
<dbReference type="InterPro" id="IPR001715">
    <property type="entry name" value="CH_dom"/>
</dbReference>
<dbReference type="AlphaFoldDB" id="A0A9Q0LHQ9"/>
<evidence type="ECO:0000313" key="6">
    <source>
        <dbReference type="EMBL" id="KAJ5073097.1"/>
    </source>
</evidence>
<dbReference type="PROSITE" id="PS50021">
    <property type="entry name" value="CH"/>
    <property type="match status" value="2"/>
</dbReference>
<dbReference type="InterPro" id="IPR011992">
    <property type="entry name" value="EF-hand-dom_pair"/>
</dbReference>
<comment type="subcellular location">
    <subcellularLocation>
        <location evidence="1">Endosome</location>
    </subcellularLocation>
</comment>
<dbReference type="SUPFAM" id="SSF46966">
    <property type="entry name" value="Spectrin repeat"/>
    <property type="match status" value="2"/>
</dbReference>
<keyword evidence="7" id="KW-1185">Reference proteome</keyword>
<accession>A0A9Q0LHQ9</accession>
<proteinExistence type="predicted"/>
<dbReference type="SMART" id="SM00033">
    <property type="entry name" value="CH"/>
    <property type="match status" value="2"/>
</dbReference>
<keyword evidence="4" id="KW-0175">Coiled coil</keyword>
<evidence type="ECO:0000313" key="7">
    <source>
        <dbReference type="Proteomes" id="UP001149090"/>
    </source>
</evidence>
<feature type="domain" description="Calponin-homology (CH)" evidence="5">
    <location>
        <begin position="131"/>
        <end position="235"/>
    </location>
</feature>